<dbReference type="InterPro" id="IPR010387">
    <property type="entry name" value="QueT"/>
</dbReference>
<dbReference type="Pfam" id="PF06177">
    <property type="entry name" value="QueT"/>
    <property type="match status" value="1"/>
</dbReference>
<feature type="transmembrane region" description="Helical" evidence="1">
    <location>
        <begin position="6"/>
        <end position="26"/>
    </location>
</feature>
<keyword evidence="1" id="KW-1133">Transmembrane helix</keyword>
<sequence>MIKRKHVIYLTQAAMIASMYAVLTIAQNLLIPGSASTAVQFRVAEALTVLAVYTPAAIPGLTLGCVIANISSVTAGLGFYDMIFGATASLFAAVAMYLLRNARVKNIPVPALLMPALFNGLIIGFEIDFFFIGSLHFNTVDFLLQSGLVAVGELAVLLVLGTPLCVLLNKKGVQMGVVIKD</sequence>
<feature type="transmembrane region" description="Helical" evidence="1">
    <location>
        <begin position="47"/>
        <end position="71"/>
    </location>
</feature>
<evidence type="ECO:0000313" key="2">
    <source>
        <dbReference type="EMBL" id="MBK6090034.1"/>
    </source>
</evidence>
<accession>A0A934WU64</accession>
<evidence type="ECO:0000256" key="1">
    <source>
        <dbReference type="SAM" id="Phobius"/>
    </source>
</evidence>
<dbReference type="EMBL" id="JAEQMG010000171">
    <property type="protein sequence ID" value="MBK6090034.1"/>
    <property type="molecule type" value="Genomic_DNA"/>
</dbReference>
<evidence type="ECO:0000313" key="3">
    <source>
        <dbReference type="Proteomes" id="UP000633365"/>
    </source>
</evidence>
<comment type="caution">
    <text evidence="2">The sequence shown here is derived from an EMBL/GenBank/DDBJ whole genome shotgun (WGS) entry which is preliminary data.</text>
</comment>
<protein>
    <submittedName>
        <fullName evidence="2">QueT transporter family protein</fullName>
    </submittedName>
</protein>
<keyword evidence="1" id="KW-0472">Membrane</keyword>
<keyword evidence="3" id="KW-1185">Reference proteome</keyword>
<proteinExistence type="predicted"/>
<feature type="transmembrane region" description="Helical" evidence="1">
    <location>
        <begin position="144"/>
        <end position="168"/>
    </location>
</feature>
<dbReference type="RefSeq" id="WP_201428726.1">
    <property type="nucleotide sequence ID" value="NZ_JAEQMG010000171.1"/>
</dbReference>
<organism evidence="2 3">
    <name type="scientific">Ruminococcus difficilis</name>
    <dbReference type="NCBI Taxonomy" id="2763069"/>
    <lineage>
        <taxon>Bacteria</taxon>
        <taxon>Bacillati</taxon>
        <taxon>Bacillota</taxon>
        <taxon>Clostridia</taxon>
        <taxon>Eubacteriales</taxon>
        <taxon>Oscillospiraceae</taxon>
        <taxon>Ruminococcus</taxon>
    </lineage>
</organism>
<dbReference type="Proteomes" id="UP000633365">
    <property type="component" value="Unassembled WGS sequence"/>
</dbReference>
<feature type="transmembrane region" description="Helical" evidence="1">
    <location>
        <begin position="111"/>
        <end position="132"/>
    </location>
</feature>
<gene>
    <name evidence="2" type="ORF">JKK62_15520</name>
</gene>
<dbReference type="PANTHER" id="PTHR40044:SF1">
    <property type="entry name" value="INTEGRAL MEMBRANE PROTEIN"/>
    <property type="match status" value="1"/>
</dbReference>
<dbReference type="PANTHER" id="PTHR40044">
    <property type="entry name" value="INTEGRAL MEMBRANE PROTEIN-RELATED"/>
    <property type="match status" value="1"/>
</dbReference>
<dbReference type="PIRSF" id="PIRSF031501">
    <property type="entry name" value="QueT"/>
    <property type="match status" value="1"/>
</dbReference>
<dbReference type="AlphaFoldDB" id="A0A934WU64"/>
<feature type="transmembrane region" description="Helical" evidence="1">
    <location>
        <begin position="77"/>
        <end position="99"/>
    </location>
</feature>
<reference evidence="2" key="1">
    <citation type="submission" date="2021-01" db="EMBL/GenBank/DDBJ databases">
        <title>Genome public.</title>
        <authorList>
            <person name="Liu C."/>
            <person name="Sun Q."/>
        </authorList>
    </citation>
    <scope>NUCLEOTIDE SEQUENCE</scope>
    <source>
        <strain evidence="2">M6</strain>
    </source>
</reference>
<name>A0A934WU64_9FIRM</name>
<keyword evidence="1" id="KW-0812">Transmembrane</keyword>